<gene>
    <name evidence="9" type="ORF">COO09_09775</name>
</gene>
<evidence type="ECO:0000256" key="5">
    <source>
        <dbReference type="ARBA" id="ARBA00022741"/>
    </source>
</evidence>
<dbReference type="RefSeq" id="WP_066963172.1">
    <property type="nucleotide sequence ID" value="NZ_CP023449.1"/>
</dbReference>
<dbReference type="AlphaFoldDB" id="A0A2A4FX43"/>
<evidence type="ECO:0000313" key="9">
    <source>
        <dbReference type="EMBL" id="PCE42291.1"/>
    </source>
</evidence>
<evidence type="ECO:0000256" key="6">
    <source>
        <dbReference type="ARBA" id="ARBA00022777"/>
    </source>
</evidence>
<evidence type="ECO:0000259" key="8">
    <source>
        <dbReference type="SMART" id="SM00387"/>
    </source>
</evidence>
<comment type="catalytic activity">
    <reaction evidence="1">
        <text>ATP + protein L-histidine = ADP + protein N-phospho-L-histidine.</text>
        <dbReference type="EC" id="2.7.13.3"/>
    </reaction>
</comment>
<evidence type="ECO:0000256" key="3">
    <source>
        <dbReference type="ARBA" id="ARBA00022553"/>
    </source>
</evidence>
<evidence type="ECO:0000313" key="10">
    <source>
        <dbReference type="Proteomes" id="UP000218934"/>
    </source>
</evidence>
<dbReference type="InterPro" id="IPR035965">
    <property type="entry name" value="PAS-like_dom_sf"/>
</dbReference>
<dbReference type="EMBL" id="NWUF01000008">
    <property type="protein sequence ID" value="PCE42291.1"/>
    <property type="molecule type" value="Genomic_DNA"/>
</dbReference>
<dbReference type="Proteomes" id="UP000218934">
    <property type="component" value="Unassembled WGS sequence"/>
</dbReference>
<dbReference type="SUPFAM" id="SSF55785">
    <property type="entry name" value="PYP-like sensor domain (PAS domain)"/>
    <property type="match status" value="1"/>
</dbReference>
<keyword evidence="3" id="KW-0597">Phosphoprotein</keyword>
<dbReference type="Pfam" id="PF08448">
    <property type="entry name" value="PAS_4"/>
    <property type="match status" value="1"/>
</dbReference>
<evidence type="ECO:0000256" key="4">
    <source>
        <dbReference type="ARBA" id="ARBA00022679"/>
    </source>
</evidence>
<reference evidence="9 10" key="1">
    <citation type="submission" date="2017-09" db="EMBL/GenBank/DDBJ databases">
        <title>The Catabolism of 3,6-Dichlorosalicylic acid is Initiated by the Cytochrome P450 Monooxygenase DsmABC in Rhizorhabdus dicambivorans Ndbn-20.</title>
        <authorList>
            <person name="Na L."/>
        </authorList>
    </citation>
    <scope>NUCLEOTIDE SEQUENCE [LARGE SCALE GENOMIC DNA]</scope>
    <source>
        <strain evidence="9 10">Ndbn-20m</strain>
    </source>
</reference>
<keyword evidence="7" id="KW-0067">ATP-binding</keyword>
<keyword evidence="5" id="KW-0547">Nucleotide-binding</keyword>
<protein>
    <recommendedName>
        <fullName evidence="2">histidine kinase</fullName>
        <ecNumber evidence="2">2.7.13.3</ecNumber>
    </recommendedName>
</protein>
<dbReference type="InterPro" id="IPR011495">
    <property type="entry name" value="Sig_transdc_His_kin_sub2_dim/P"/>
</dbReference>
<dbReference type="SMART" id="SM00387">
    <property type="entry name" value="HATPase_c"/>
    <property type="match status" value="1"/>
</dbReference>
<dbReference type="OrthoDB" id="7297573at2"/>
<dbReference type="InterPro" id="IPR013656">
    <property type="entry name" value="PAS_4"/>
</dbReference>
<keyword evidence="6 9" id="KW-0418">Kinase</keyword>
<evidence type="ECO:0000256" key="2">
    <source>
        <dbReference type="ARBA" id="ARBA00012438"/>
    </source>
</evidence>
<keyword evidence="10" id="KW-1185">Reference proteome</keyword>
<dbReference type="InterPro" id="IPR036890">
    <property type="entry name" value="HATPase_C_sf"/>
</dbReference>
<evidence type="ECO:0000256" key="1">
    <source>
        <dbReference type="ARBA" id="ARBA00000085"/>
    </source>
</evidence>
<keyword evidence="4" id="KW-0808">Transferase</keyword>
<dbReference type="KEGG" id="rdi:CMV14_14005"/>
<dbReference type="SUPFAM" id="SSF55874">
    <property type="entry name" value="ATPase domain of HSP90 chaperone/DNA topoisomerase II/histidine kinase"/>
    <property type="match status" value="1"/>
</dbReference>
<dbReference type="PANTHER" id="PTHR41523:SF8">
    <property type="entry name" value="ETHYLENE RESPONSE SENSOR PROTEIN"/>
    <property type="match status" value="1"/>
</dbReference>
<dbReference type="GO" id="GO:0004673">
    <property type="term" value="F:protein histidine kinase activity"/>
    <property type="evidence" value="ECO:0007669"/>
    <property type="project" value="UniProtKB-EC"/>
</dbReference>
<dbReference type="PANTHER" id="PTHR41523">
    <property type="entry name" value="TWO-COMPONENT SYSTEM SENSOR PROTEIN"/>
    <property type="match status" value="1"/>
</dbReference>
<accession>A0A2A4FX43</accession>
<dbReference type="GO" id="GO:0005524">
    <property type="term" value="F:ATP binding"/>
    <property type="evidence" value="ECO:0007669"/>
    <property type="project" value="UniProtKB-KW"/>
</dbReference>
<dbReference type="Gene3D" id="3.30.450.20">
    <property type="entry name" value="PAS domain"/>
    <property type="match status" value="1"/>
</dbReference>
<dbReference type="Gene3D" id="3.30.565.10">
    <property type="entry name" value="Histidine kinase-like ATPase, C-terminal domain"/>
    <property type="match status" value="1"/>
</dbReference>
<evidence type="ECO:0000256" key="7">
    <source>
        <dbReference type="ARBA" id="ARBA00022840"/>
    </source>
</evidence>
<name>A0A2A4FX43_9SPHN</name>
<dbReference type="Pfam" id="PF07568">
    <property type="entry name" value="HisKA_2"/>
    <property type="match status" value="1"/>
</dbReference>
<proteinExistence type="predicted"/>
<dbReference type="Pfam" id="PF02518">
    <property type="entry name" value="HATPase_c"/>
    <property type="match status" value="1"/>
</dbReference>
<comment type="caution">
    <text evidence="9">The sequence shown here is derived from an EMBL/GenBank/DDBJ whole genome shotgun (WGS) entry which is preliminary data.</text>
</comment>
<organism evidence="9 10">
    <name type="scientific">Rhizorhabdus dicambivorans</name>
    <dbReference type="NCBI Taxonomy" id="1850238"/>
    <lineage>
        <taxon>Bacteria</taxon>
        <taxon>Pseudomonadati</taxon>
        <taxon>Pseudomonadota</taxon>
        <taxon>Alphaproteobacteria</taxon>
        <taxon>Sphingomonadales</taxon>
        <taxon>Sphingomonadaceae</taxon>
        <taxon>Rhizorhabdus</taxon>
    </lineage>
</organism>
<dbReference type="EC" id="2.7.13.3" evidence="2"/>
<sequence>MSTAATHIVAQADSLGMAVIAASKVPLLLLDGQLAVIASSRSFLAAFGFDADRITGSPVAALGSGEWGGDRLQRRLAAVLADGVPIAGDVIVLRPKGRPNLRFSLDAEVIEEMASGGRSLLVAIAAINGIAGVGAPTRGEQDRIEDQEVLLQELQHRTANGLQIISSLLMQGARRTASDETRGHLEAAHHRILSVAAVQNHLAMARTGEVRLRLYLTTLCRSIAASMIHDPARVSLEVVVDDSVSNADDAMSLGMIATELITNALKYAFPDGRPGKITLSYESNAIEWTLQVADNGIGMRADRPLVPTGLGTAIVDALARKLRAKVLIGFGAPGVRVSING</sequence>
<dbReference type="InterPro" id="IPR003594">
    <property type="entry name" value="HATPase_dom"/>
</dbReference>
<feature type="domain" description="Histidine kinase/HSP90-like ATPase" evidence="8">
    <location>
        <begin position="248"/>
        <end position="341"/>
    </location>
</feature>